<evidence type="ECO:0000256" key="2">
    <source>
        <dbReference type="ARBA" id="ARBA00021980"/>
    </source>
</evidence>
<organism evidence="5 6">
    <name type="scientific">Candidatus Fimisoma avicola</name>
    <dbReference type="NCBI Taxonomy" id="2840826"/>
    <lineage>
        <taxon>Bacteria</taxon>
        <taxon>Bacillati</taxon>
        <taxon>Bacillota</taxon>
        <taxon>Clostridia</taxon>
        <taxon>Eubacteriales</taxon>
        <taxon>Candidatus Fimisoma</taxon>
    </lineage>
</organism>
<gene>
    <name evidence="5" type="ORF">IAD16_06270</name>
</gene>
<comment type="caution">
    <text evidence="5">The sequence shown here is derived from an EMBL/GenBank/DDBJ whole genome shotgun (WGS) entry which is preliminary data.</text>
</comment>
<dbReference type="EC" id="2.4.2.3" evidence="1"/>
<sequence>MLLDQYDKDQKAILRPEHVVKKKKGFPETVVFEFSQALIMETAKRYRGVEAGHLVSVAGNTPIYKIDYHGRELGISQCWIGASACISNMEEIVAMGARKIFVCGECGVLDGTIEDARLILPTAALRDEGTSYHYLPAADEIEMDPGCVQMIEQFFIEKEIPYHKGKIWTTDAPYRETRGKMAMRKASGCIAVDMECSALAAFAKARGIKYAQFVYAADNLDAEEWQQRGLTVRPVSQKAQIFQLALECACRM</sequence>
<evidence type="ECO:0000313" key="6">
    <source>
        <dbReference type="Proteomes" id="UP000824091"/>
    </source>
</evidence>
<dbReference type="PANTHER" id="PTHR43691">
    <property type="entry name" value="URIDINE PHOSPHORYLASE"/>
    <property type="match status" value="1"/>
</dbReference>
<feature type="domain" description="Nucleoside phosphorylase" evidence="4">
    <location>
        <begin position="58"/>
        <end position="224"/>
    </location>
</feature>
<dbReference type="Proteomes" id="UP000824091">
    <property type="component" value="Unassembled WGS sequence"/>
</dbReference>
<reference evidence="5" key="1">
    <citation type="submission" date="2020-10" db="EMBL/GenBank/DDBJ databases">
        <authorList>
            <person name="Gilroy R."/>
        </authorList>
    </citation>
    <scope>NUCLEOTIDE SEQUENCE</scope>
    <source>
        <strain evidence="5">11300</strain>
    </source>
</reference>
<dbReference type="GO" id="GO:0006152">
    <property type="term" value="P:purine nucleoside catabolic process"/>
    <property type="evidence" value="ECO:0007669"/>
    <property type="project" value="TreeGrafter"/>
</dbReference>
<proteinExistence type="predicted"/>
<reference evidence="5" key="2">
    <citation type="journal article" date="2021" name="PeerJ">
        <title>Extensive microbial diversity within the chicken gut microbiome revealed by metagenomics and culture.</title>
        <authorList>
            <person name="Gilroy R."/>
            <person name="Ravi A."/>
            <person name="Getino M."/>
            <person name="Pursley I."/>
            <person name="Horton D.L."/>
            <person name="Alikhan N.F."/>
            <person name="Baker D."/>
            <person name="Gharbi K."/>
            <person name="Hall N."/>
            <person name="Watson M."/>
            <person name="Adriaenssens E.M."/>
            <person name="Foster-Nyarko E."/>
            <person name="Jarju S."/>
            <person name="Secka A."/>
            <person name="Antonio M."/>
            <person name="Oren A."/>
            <person name="Chaudhuri R.R."/>
            <person name="La Ragione R."/>
            <person name="Hildebrand F."/>
            <person name="Pallen M.J."/>
        </authorList>
    </citation>
    <scope>NUCLEOTIDE SEQUENCE</scope>
    <source>
        <strain evidence="5">11300</strain>
    </source>
</reference>
<dbReference type="Pfam" id="PF01048">
    <property type="entry name" value="PNP_UDP_1"/>
    <property type="match status" value="1"/>
</dbReference>
<name>A0A9D1L8E8_9FIRM</name>
<evidence type="ECO:0000256" key="1">
    <source>
        <dbReference type="ARBA" id="ARBA00011888"/>
    </source>
</evidence>
<evidence type="ECO:0000313" key="5">
    <source>
        <dbReference type="EMBL" id="HIU27965.1"/>
    </source>
</evidence>
<dbReference type="AlphaFoldDB" id="A0A9D1L8E8"/>
<protein>
    <recommendedName>
        <fullName evidence="2">Uridine phosphorylase</fullName>
        <ecNumber evidence="1">2.4.2.3</ecNumber>
    </recommendedName>
</protein>
<dbReference type="GO" id="GO:0004731">
    <property type="term" value="F:purine-nucleoside phosphorylase activity"/>
    <property type="evidence" value="ECO:0007669"/>
    <property type="project" value="TreeGrafter"/>
</dbReference>
<dbReference type="PANTHER" id="PTHR43691:SF11">
    <property type="entry name" value="FI09636P-RELATED"/>
    <property type="match status" value="1"/>
</dbReference>
<dbReference type="InterPro" id="IPR035994">
    <property type="entry name" value="Nucleoside_phosphorylase_sf"/>
</dbReference>
<evidence type="ECO:0000259" key="4">
    <source>
        <dbReference type="Pfam" id="PF01048"/>
    </source>
</evidence>
<dbReference type="Gene3D" id="3.40.50.1580">
    <property type="entry name" value="Nucleoside phosphorylase domain"/>
    <property type="match status" value="1"/>
</dbReference>
<dbReference type="GO" id="GO:0004850">
    <property type="term" value="F:uridine phosphorylase activity"/>
    <property type="evidence" value="ECO:0007669"/>
    <property type="project" value="UniProtKB-EC"/>
</dbReference>
<evidence type="ECO:0000256" key="3">
    <source>
        <dbReference type="ARBA" id="ARBA00048447"/>
    </source>
</evidence>
<dbReference type="SUPFAM" id="SSF53167">
    <property type="entry name" value="Purine and uridine phosphorylases"/>
    <property type="match status" value="1"/>
</dbReference>
<dbReference type="InterPro" id="IPR000845">
    <property type="entry name" value="Nucleoside_phosphorylase_d"/>
</dbReference>
<dbReference type="GO" id="GO:0005829">
    <property type="term" value="C:cytosol"/>
    <property type="evidence" value="ECO:0007669"/>
    <property type="project" value="TreeGrafter"/>
</dbReference>
<comment type="catalytic activity">
    <reaction evidence="3">
        <text>uridine + phosphate = alpha-D-ribose 1-phosphate + uracil</text>
        <dbReference type="Rhea" id="RHEA:24388"/>
        <dbReference type="ChEBI" id="CHEBI:16704"/>
        <dbReference type="ChEBI" id="CHEBI:17568"/>
        <dbReference type="ChEBI" id="CHEBI:43474"/>
        <dbReference type="ChEBI" id="CHEBI:57720"/>
        <dbReference type="EC" id="2.4.2.3"/>
    </reaction>
</comment>
<dbReference type="EMBL" id="DVMO01000092">
    <property type="protein sequence ID" value="HIU27965.1"/>
    <property type="molecule type" value="Genomic_DNA"/>
</dbReference>
<dbReference type="CDD" id="cd09007">
    <property type="entry name" value="NP-I_spr0068"/>
    <property type="match status" value="1"/>
</dbReference>
<accession>A0A9D1L8E8</accession>